<feature type="transmembrane region" description="Helical" evidence="7">
    <location>
        <begin position="65"/>
        <end position="84"/>
    </location>
</feature>
<protein>
    <recommendedName>
        <fullName evidence="8">Major facilitator superfamily (MFS) profile domain-containing protein</fullName>
    </recommendedName>
</protein>
<comment type="subcellular location">
    <subcellularLocation>
        <location evidence="1">Endomembrane system</location>
        <topology evidence="1">Multi-pass membrane protein</topology>
    </subcellularLocation>
</comment>
<feature type="transmembrane region" description="Helical" evidence="7">
    <location>
        <begin position="225"/>
        <end position="245"/>
    </location>
</feature>
<gene>
    <name evidence="9" type="ORF">CANINC_000925</name>
</gene>
<sequence length="540" mass="59614">MNTRVADETSPLLPVTSTHTRELSLLSFRIILGCLYANVFLGAVDSTMVATLLGKMASDLDAQEQISWVATSYLLSCAAFQPLFGKISDVFGRKPVILFSCISFFIGCLISGVGNTVLTLVIGRLIAGIGGGGFFSLATITISDLVDTRERGLYQGYLNVFFHAGSASGGILGGIVDSYLGWKWAFLLQVPIAAATGLAVFYWFELPSHNDMEDEKTHWEKFKALDWFGAFLLVTALLGLMIISGTSGDDLPVASPLWITLAIYSFFGFVSFYFWEQKVSEPVIPVKLLHNRTVLASSLNCWFVCMNMFASLFYLPFYWSSVKNISPLNCGYRLISGSIVASLTSVFAGFLIKKTSKYRFLHLTAAGGIIFGTFLLYSSSRKDGWLKDTLIALPLRYGCSCDITIILIAMISAVPNSQQALVTSIQYGFRSTGSTMGVSFANALMQFVLSSKLRERFEELKNTELPDGWTWELLKKARKQALQDPSYAFNSQIPMIVRNAIVYSYDVACHSVFAFLIVTGILSVICIYFTEENDLDNSKK</sequence>
<dbReference type="STRING" id="52247.A0A4V4NG45"/>
<accession>A0A4V4NG45</accession>
<evidence type="ECO:0000313" key="10">
    <source>
        <dbReference type="Proteomes" id="UP000307173"/>
    </source>
</evidence>
<keyword evidence="4 7" id="KW-0812">Transmembrane</keyword>
<keyword evidence="10" id="KW-1185">Reference proteome</keyword>
<dbReference type="Pfam" id="PF07690">
    <property type="entry name" value="MFS_1"/>
    <property type="match status" value="1"/>
</dbReference>
<evidence type="ECO:0000259" key="8">
    <source>
        <dbReference type="PROSITE" id="PS50850"/>
    </source>
</evidence>
<dbReference type="OrthoDB" id="3437016at2759"/>
<dbReference type="InterPro" id="IPR011701">
    <property type="entry name" value="MFS"/>
</dbReference>
<feature type="transmembrane region" description="Helical" evidence="7">
    <location>
        <begin position="158"/>
        <end position="176"/>
    </location>
</feature>
<dbReference type="GO" id="GO:0000329">
    <property type="term" value="C:fungal-type vacuole membrane"/>
    <property type="evidence" value="ECO:0007669"/>
    <property type="project" value="TreeGrafter"/>
</dbReference>
<dbReference type="Proteomes" id="UP000307173">
    <property type="component" value="Unassembled WGS sequence"/>
</dbReference>
<dbReference type="GO" id="GO:0015174">
    <property type="term" value="F:basic amino acid transmembrane transporter activity"/>
    <property type="evidence" value="ECO:0007669"/>
    <property type="project" value="TreeGrafter"/>
</dbReference>
<dbReference type="InterPro" id="IPR020846">
    <property type="entry name" value="MFS_dom"/>
</dbReference>
<feature type="transmembrane region" description="Helical" evidence="7">
    <location>
        <begin position="125"/>
        <end position="146"/>
    </location>
</feature>
<comment type="caution">
    <text evidence="9">The sequence shown here is derived from an EMBL/GenBank/DDBJ whole genome shotgun (WGS) entry which is preliminary data.</text>
</comment>
<feature type="transmembrane region" description="Helical" evidence="7">
    <location>
        <begin position="427"/>
        <end position="449"/>
    </location>
</feature>
<dbReference type="PANTHER" id="PTHR23501">
    <property type="entry name" value="MAJOR FACILITATOR SUPERFAMILY"/>
    <property type="match status" value="1"/>
</dbReference>
<feature type="domain" description="Major facilitator superfamily (MFS) profile" evidence="8">
    <location>
        <begin position="31"/>
        <end position="535"/>
    </location>
</feature>
<name>A0A4V4NG45_9ASCO</name>
<feature type="transmembrane region" description="Helical" evidence="7">
    <location>
        <begin position="30"/>
        <end position="53"/>
    </location>
</feature>
<dbReference type="EMBL" id="SELW01000141">
    <property type="protein sequence ID" value="TID30570.1"/>
    <property type="molecule type" value="Genomic_DNA"/>
</dbReference>
<evidence type="ECO:0000256" key="2">
    <source>
        <dbReference type="ARBA" id="ARBA00008335"/>
    </source>
</evidence>
<dbReference type="AlphaFoldDB" id="A0A4V4NG45"/>
<evidence type="ECO:0000256" key="1">
    <source>
        <dbReference type="ARBA" id="ARBA00004127"/>
    </source>
</evidence>
<feature type="transmembrane region" description="Helical" evidence="7">
    <location>
        <begin position="96"/>
        <end position="113"/>
    </location>
</feature>
<dbReference type="PANTHER" id="PTHR23501:SF191">
    <property type="entry name" value="VACUOLAR BASIC AMINO ACID TRANSPORTER 4"/>
    <property type="match status" value="1"/>
</dbReference>
<dbReference type="PROSITE" id="PS50850">
    <property type="entry name" value="MFS"/>
    <property type="match status" value="1"/>
</dbReference>
<evidence type="ECO:0000256" key="3">
    <source>
        <dbReference type="ARBA" id="ARBA00022448"/>
    </source>
</evidence>
<dbReference type="Gene3D" id="1.20.1250.20">
    <property type="entry name" value="MFS general substrate transporter like domains"/>
    <property type="match status" value="1"/>
</dbReference>
<feature type="transmembrane region" description="Helical" evidence="7">
    <location>
        <begin position="512"/>
        <end position="530"/>
    </location>
</feature>
<feature type="transmembrane region" description="Helical" evidence="7">
    <location>
        <begin position="182"/>
        <end position="204"/>
    </location>
</feature>
<keyword evidence="5 7" id="KW-1133">Transmembrane helix</keyword>
<dbReference type="GO" id="GO:0012505">
    <property type="term" value="C:endomembrane system"/>
    <property type="evidence" value="ECO:0007669"/>
    <property type="project" value="UniProtKB-SubCell"/>
</dbReference>
<evidence type="ECO:0000313" key="9">
    <source>
        <dbReference type="EMBL" id="TID30570.1"/>
    </source>
</evidence>
<keyword evidence="6 7" id="KW-0472">Membrane</keyword>
<comment type="similarity">
    <text evidence="2">Belongs to the major facilitator superfamily.</text>
</comment>
<keyword evidence="3" id="KW-0813">Transport</keyword>
<feature type="transmembrane region" description="Helical" evidence="7">
    <location>
        <begin position="331"/>
        <end position="352"/>
    </location>
</feature>
<dbReference type="SUPFAM" id="SSF103473">
    <property type="entry name" value="MFS general substrate transporter"/>
    <property type="match status" value="1"/>
</dbReference>
<feature type="transmembrane region" description="Helical" evidence="7">
    <location>
        <begin position="295"/>
        <end position="319"/>
    </location>
</feature>
<feature type="transmembrane region" description="Helical" evidence="7">
    <location>
        <begin position="390"/>
        <end position="415"/>
    </location>
</feature>
<organism evidence="9 10">
    <name type="scientific">Pichia inconspicua</name>
    <dbReference type="NCBI Taxonomy" id="52247"/>
    <lineage>
        <taxon>Eukaryota</taxon>
        <taxon>Fungi</taxon>
        <taxon>Dikarya</taxon>
        <taxon>Ascomycota</taxon>
        <taxon>Saccharomycotina</taxon>
        <taxon>Pichiomycetes</taxon>
        <taxon>Pichiales</taxon>
        <taxon>Pichiaceae</taxon>
        <taxon>Pichia</taxon>
    </lineage>
</organism>
<evidence type="ECO:0000256" key="5">
    <source>
        <dbReference type="ARBA" id="ARBA00022989"/>
    </source>
</evidence>
<evidence type="ECO:0000256" key="7">
    <source>
        <dbReference type="SAM" id="Phobius"/>
    </source>
</evidence>
<dbReference type="Gene3D" id="1.20.1720.10">
    <property type="entry name" value="Multidrug resistance protein D"/>
    <property type="match status" value="1"/>
</dbReference>
<proteinExistence type="inferred from homology"/>
<evidence type="ECO:0000256" key="4">
    <source>
        <dbReference type="ARBA" id="ARBA00022692"/>
    </source>
</evidence>
<dbReference type="InterPro" id="IPR036259">
    <property type="entry name" value="MFS_trans_sf"/>
</dbReference>
<feature type="transmembrane region" description="Helical" evidence="7">
    <location>
        <begin position="359"/>
        <end position="378"/>
    </location>
</feature>
<evidence type="ECO:0000256" key="6">
    <source>
        <dbReference type="ARBA" id="ARBA00023136"/>
    </source>
</evidence>
<reference evidence="9 10" key="1">
    <citation type="journal article" date="2019" name="Front. Genet.">
        <title>Whole-Genome Sequencing of the Opportunistic Yeast Pathogen Candida inconspicua Uncovers Its Hybrid Origin.</title>
        <authorList>
            <person name="Mixao V."/>
            <person name="Hansen A.P."/>
            <person name="Saus E."/>
            <person name="Boekhout T."/>
            <person name="Lass-Florl C."/>
            <person name="Gabaldon T."/>
        </authorList>
    </citation>
    <scope>NUCLEOTIDE SEQUENCE [LARGE SCALE GENOMIC DNA]</scope>
    <source>
        <strain evidence="9 10">CBS 180</strain>
    </source>
</reference>
<feature type="transmembrane region" description="Helical" evidence="7">
    <location>
        <begin position="257"/>
        <end position="275"/>
    </location>
</feature>